<sequence>MTITLTEAPPAAPVARQIGRLQAYRDDGPICTTIGRLTLGRLIPLPGTVVAALTTAALLLVAGAQEHAIPVLYAPLVALLLTGPSATHPHTGRIDWLVPPILRGIEYGYLAVLGFAQGVSAPLIYGLLAVLAYHHYDTVYRTRQHLWPRGWVFRAGLGWEGRMLIAAFAGLFGQLSAAYAVLAAYLGVLFGVESVIAWVRADRGSGVQVNLEEEAEEAS</sequence>
<feature type="transmembrane region" description="Helical" evidence="1">
    <location>
        <begin position="178"/>
        <end position="199"/>
    </location>
</feature>
<feature type="domain" description="DUF5941" evidence="2">
    <location>
        <begin position="20"/>
        <end position="202"/>
    </location>
</feature>
<name>A0A1H6E114_9ACTN</name>
<protein>
    <recommendedName>
        <fullName evidence="2">DUF5941 domain-containing protein</fullName>
    </recommendedName>
</protein>
<dbReference type="AlphaFoldDB" id="A0A1H6E114"/>
<dbReference type="RefSeq" id="WP_103944114.1">
    <property type="nucleotide sequence ID" value="NZ_FNVO01000027.1"/>
</dbReference>
<proteinExistence type="predicted"/>
<dbReference type="Pfam" id="PF19365">
    <property type="entry name" value="DUF5941"/>
    <property type="match status" value="1"/>
</dbReference>
<evidence type="ECO:0000313" key="4">
    <source>
        <dbReference type="Proteomes" id="UP000236723"/>
    </source>
</evidence>
<feature type="transmembrane region" description="Helical" evidence="1">
    <location>
        <begin position="151"/>
        <end position="172"/>
    </location>
</feature>
<dbReference type="OrthoDB" id="3436331at2"/>
<dbReference type="InterPro" id="IPR045985">
    <property type="entry name" value="DUF5941"/>
</dbReference>
<keyword evidence="4" id="KW-1185">Reference proteome</keyword>
<evidence type="ECO:0000259" key="2">
    <source>
        <dbReference type="Pfam" id="PF19365"/>
    </source>
</evidence>
<gene>
    <name evidence="3" type="ORF">SAMN04489712_12761</name>
</gene>
<keyword evidence="1" id="KW-1133">Transmembrane helix</keyword>
<feature type="transmembrane region" description="Helical" evidence="1">
    <location>
        <begin position="107"/>
        <end position="131"/>
    </location>
</feature>
<dbReference type="Proteomes" id="UP000236723">
    <property type="component" value="Unassembled WGS sequence"/>
</dbReference>
<accession>A0A1H6E114</accession>
<organism evidence="3 4">
    <name type="scientific">Thermomonospora echinospora</name>
    <dbReference type="NCBI Taxonomy" id="1992"/>
    <lineage>
        <taxon>Bacteria</taxon>
        <taxon>Bacillati</taxon>
        <taxon>Actinomycetota</taxon>
        <taxon>Actinomycetes</taxon>
        <taxon>Streptosporangiales</taxon>
        <taxon>Thermomonosporaceae</taxon>
        <taxon>Thermomonospora</taxon>
    </lineage>
</organism>
<keyword evidence="1" id="KW-0472">Membrane</keyword>
<keyword evidence="1" id="KW-0812">Transmembrane</keyword>
<reference evidence="4" key="1">
    <citation type="submission" date="2016-10" db="EMBL/GenBank/DDBJ databases">
        <authorList>
            <person name="Varghese N."/>
            <person name="Submissions S."/>
        </authorList>
    </citation>
    <scope>NUCLEOTIDE SEQUENCE [LARGE SCALE GENOMIC DNA]</scope>
    <source>
        <strain evidence="4">DSM 43163</strain>
    </source>
</reference>
<feature type="transmembrane region" description="Helical" evidence="1">
    <location>
        <begin position="42"/>
        <end position="61"/>
    </location>
</feature>
<feature type="transmembrane region" description="Helical" evidence="1">
    <location>
        <begin position="68"/>
        <end position="87"/>
    </location>
</feature>
<dbReference type="EMBL" id="FNVO01000027">
    <property type="protein sequence ID" value="SEG90864.1"/>
    <property type="molecule type" value="Genomic_DNA"/>
</dbReference>
<evidence type="ECO:0000256" key="1">
    <source>
        <dbReference type="SAM" id="Phobius"/>
    </source>
</evidence>
<evidence type="ECO:0000313" key="3">
    <source>
        <dbReference type="EMBL" id="SEG90864.1"/>
    </source>
</evidence>